<dbReference type="RefSeq" id="WP_264744710.1">
    <property type="nucleotide sequence ID" value="NZ_JAPDHV010000010.1"/>
</dbReference>
<dbReference type="Proteomes" id="UP001163719">
    <property type="component" value="Unassembled WGS sequence"/>
</dbReference>
<name>A0ABT3HSN4_9FLAO</name>
<proteinExistence type="predicted"/>
<gene>
    <name evidence="1" type="ORF">OH806_16105</name>
</gene>
<organism evidence="1 2">
    <name type="scientific">Chryseobacterium oryctis</name>
    <dbReference type="NCBI Taxonomy" id="2952618"/>
    <lineage>
        <taxon>Bacteria</taxon>
        <taxon>Pseudomonadati</taxon>
        <taxon>Bacteroidota</taxon>
        <taxon>Flavobacteriia</taxon>
        <taxon>Flavobacteriales</taxon>
        <taxon>Weeksellaceae</taxon>
        <taxon>Chryseobacterium group</taxon>
        <taxon>Chryseobacterium</taxon>
    </lineage>
</organism>
<sequence length="122" mass="13850">MSNILAGLFEHRSDYKKLETDLENSGFQSSDYIIYIQNNDSSPHYLASVSATNNEKIDSVKNIFSQNSALKIFLFENMSFEQTSYQQLKNYIDARSKAEIQNSPDLKIKVSNIGIDSAEVKI</sequence>
<evidence type="ECO:0000313" key="1">
    <source>
        <dbReference type="EMBL" id="MCW3162795.1"/>
    </source>
</evidence>
<protein>
    <submittedName>
        <fullName evidence="1">Uncharacterized protein</fullName>
    </submittedName>
</protein>
<accession>A0ABT3HSN4</accession>
<keyword evidence="2" id="KW-1185">Reference proteome</keyword>
<reference evidence="1" key="1">
    <citation type="submission" date="2022-10" db="EMBL/GenBank/DDBJ databases">
        <title>Chryseobacterium babae sp. nov. isolated from the gut of the beetle Oryctes rhinoceros, and Chryseobacterium kimseyorum sp. nov., isolated from a stick insect rearing cage.</title>
        <authorList>
            <person name="Shelomi M."/>
            <person name="Han C.-J."/>
            <person name="Chen W.-M."/>
            <person name="Chen H.-K."/>
            <person name="Liaw S.-J."/>
            <person name="Muhle E."/>
            <person name="Clermont D."/>
        </authorList>
    </citation>
    <scope>NUCLEOTIDE SEQUENCE</scope>
    <source>
        <strain evidence="1">WLa1L2M3</strain>
    </source>
</reference>
<comment type="caution">
    <text evidence="1">The sequence shown here is derived from an EMBL/GenBank/DDBJ whole genome shotgun (WGS) entry which is preliminary data.</text>
</comment>
<dbReference type="EMBL" id="JAPDHV010000010">
    <property type="protein sequence ID" value="MCW3162795.1"/>
    <property type="molecule type" value="Genomic_DNA"/>
</dbReference>
<evidence type="ECO:0000313" key="2">
    <source>
        <dbReference type="Proteomes" id="UP001163719"/>
    </source>
</evidence>